<evidence type="ECO:0008006" key="5">
    <source>
        <dbReference type="Google" id="ProtNLM"/>
    </source>
</evidence>
<organism evidence="3 4">
    <name type="scientific">Streptosporangium longisporum</name>
    <dbReference type="NCBI Taxonomy" id="46187"/>
    <lineage>
        <taxon>Bacteria</taxon>
        <taxon>Bacillati</taxon>
        <taxon>Actinomycetota</taxon>
        <taxon>Actinomycetes</taxon>
        <taxon>Streptosporangiales</taxon>
        <taxon>Streptosporangiaceae</taxon>
        <taxon>Streptosporangium</taxon>
    </lineage>
</organism>
<dbReference type="EMBL" id="BAAAWD010000017">
    <property type="protein sequence ID" value="GAA3027903.1"/>
    <property type="molecule type" value="Genomic_DNA"/>
</dbReference>
<keyword evidence="4" id="KW-1185">Reference proteome</keyword>
<protein>
    <recommendedName>
        <fullName evidence="5">Lipoprotein</fullName>
    </recommendedName>
</protein>
<evidence type="ECO:0000313" key="4">
    <source>
        <dbReference type="Proteomes" id="UP001499930"/>
    </source>
</evidence>
<feature type="signal peptide" evidence="2">
    <location>
        <begin position="1"/>
        <end position="22"/>
    </location>
</feature>
<comment type="caution">
    <text evidence="3">The sequence shown here is derived from an EMBL/GenBank/DDBJ whole genome shotgun (WGS) entry which is preliminary data.</text>
</comment>
<dbReference type="RefSeq" id="WP_344902245.1">
    <property type="nucleotide sequence ID" value="NZ_BAAAWD010000017.1"/>
</dbReference>
<evidence type="ECO:0000313" key="3">
    <source>
        <dbReference type="EMBL" id="GAA3027903.1"/>
    </source>
</evidence>
<evidence type="ECO:0000256" key="2">
    <source>
        <dbReference type="SAM" id="SignalP"/>
    </source>
</evidence>
<reference evidence="4" key="1">
    <citation type="journal article" date="2019" name="Int. J. Syst. Evol. Microbiol.">
        <title>The Global Catalogue of Microorganisms (GCM) 10K type strain sequencing project: providing services to taxonomists for standard genome sequencing and annotation.</title>
        <authorList>
            <consortium name="The Broad Institute Genomics Platform"/>
            <consortium name="The Broad Institute Genome Sequencing Center for Infectious Disease"/>
            <person name="Wu L."/>
            <person name="Ma J."/>
        </authorList>
    </citation>
    <scope>NUCLEOTIDE SEQUENCE [LARGE SCALE GENOMIC DNA]</scope>
    <source>
        <strain evidence="4">JCM 3106</strain>
    </source>
</reference>
<dbReference type="Proteomes" id="UP001499930">
    <property type="component" value="Unassembled WGS sequence"/>
</dbReference>
<gene>
    <name evidence="3" type="ORF">GCM10017559_62750</name>
</gene>
<name>A0ABP6L1Y3_9ACTN</name>
<keyword evidence="2" id="KW-0732">Signal</keyword>
<proteinExistence type="predicted"/>
<feature type="region of interest" description="Disordered" evidence="1">
    <location>
        <begin position="24"/>
        <end position="65"/>
    </location>
</feature>
<evidence type="ECO:0000256" key="1">
    <source>
        <dbReference type="SAM" id="MobiDB-lite"/>
    </source>
</evidence>
<sequence>MTPPISLTRASALAVIALAAAACSGPSPRGTASPPASAPTSARESAPASVSASASPSPVALRPSPLRLPAVRAGAACPTTPRRPWSGPGEAAGVLGDGPLYPIADYFMKGTVLELRPGDRDPDGSYVKKVRWLSSGYTGPVLIRADRIDGKGTASARFSYTGEVRDDGFHAEVTMPPNSLPGTTTVGGPGCYAYQIDGTTFSTVVVFGAVKTGAAQE</sequence>
<accession>A0ABP6L1Y3</accession>
<feature type="chain" id="PRO_5046772416" description="Lipoprotein" evidence="2">
    <location>
        <begin position="23"/>
        <end position="217"/>
    </location>
</feature>